<feature type="compositionally biased region" description="Polar residues" evidence="2">
    <location>
        <begin position="460"/>
        <end position="469"/>
    </location>
</feature>
<dbReference type="VEuPathDB" id="TriTrypDB:TRSC58_00755"/>
<accession>A0A061J7T7</accession>
<dbReference type="InterPro" id="IPR000719">
    <property type="entry name" value="Prot_kinase_dom"/>
</dbReference>
<feature type="region of interest" description="Disordered" evidence="2">
    <location>
        <begin position="46"/>
        <end position="93"/>
    </location>
</feature>
<dbReference type="InterPro" id="IPR011009">
    <property type="entry name" value="Kinase-like_dom_sf"/>
</dbReference>
<proteinExistence type="predicted"/>
<feature type="domain" description="Protein kinase" evidence="3">
    <location>
        <begin position="105"/>
        <end position="477"/>
    </location>
</feature>
<dbReference type="PROSITE" id="PS50011">
    <property type="entry name" value="PROTEIN_KINASE_DOM"/>
    <property type="match status" value="1"/>
</dbReference>
<name>A0A061J7T7_TRYRA</name>
<dbReference type="SUPFAM" id="SSF56112">
    <property type="entry name" value="Protein kinase-like (PK-like)"/>
    <property type="match status" value="1"/>
</dbReference>
<gene>
    <name evidence="4" type="ORF">TRSC58_00755</name>
</gene>
<feature type="compositionally biased region" description="Low complexity" evidence="2">
    <location>
        <begin position="67"/>
        <end position="93"/>
    </location>
</feature>
<evidence type="ECO:0000256" key="1">
    <source>
        <dbReference type="SAM" id="Coils"/>
    </source>
</evidence>
<dbReference type="OrthoDB" id="248495at2759"/>
<evidence type="ECO:0000313" key="5">
    <source>
        <dbReference type="Proteomes" id="UP000031737"/>
    </source>
</evidence>
<keyword evidence="1" id="KW-0175">Coiled coil</keyword>
<sequence>MQSNTCRHFELLLERNVPAKRPKHDDVGLCGEVLGWAAPALSEDHHASLGDGRVPRASKTNDHSDSRSSSLSSTMNTATTSSSSSSSYLSRSLSPVSPHTLSIPLHILSRIESGNNSQVFLARRVSGSELALADEREAAPRKKRRILLCPPPQCREADRDGTDAGGAMTVEDAYMAVKFVSPSSRHMRREIFCLRYLDSFREGVKVGAHDEVNEIIDDGQFTATLLTSVRFLPPPSPKLFFTQDLGRYVAIGLELLGPDLFAFTEQFILHEKELCFVGIELLRTLSAIHQRGVTHRSVKPENFCWNSKEILNNNVNTTSVRHDANGTQNTVEYPLFFMFKIIDYGRGSVSSDASASMSSLYERPYRGWWHSLRGFLGKPMEQKDDLMGVVHTIGYLLDDYGSNEGTSSVSSRLSSAKRTDSAQCDLAPTTTTATTVTTPSFLAGKLCAEASAAADCCSENNGSSRQQSVRWEAHDSASSGTVSGDESASRTHRRSYSSWRRQFADRIAIAYEAASKKYRRLFGRKKKKGETCEQKKKFSRLEPNSLNAVDRRNAKRAWIVCHVETEYLPAMLPDHYYPTTMPQWWVEWFAACNAWCSDDTVTAAEMTVWMIKGLQQQIEKMGETVENLRQTLQNLYVRYHKREEVS</sequence>
<evidence type="ECO:0000313" key="4">
    <source>
        <dbReference type="EMBL" id="ESL11493.1"/>
    </source>
</evidence>
<dbReference type="EMBL" id="AUPL01000755">
    <property type="protein sequence ID" value="ESL11493.1"/>
    <property type="molecule type" value="Genomic_DNA"/>
</dbReference>
<comment type="caution">
    <text evidence="4">The sequence shown here is derived from an EMBL/GenBank/DDBJ whole genome shotgun (WGS) entry which is preliminary data.</text>
</comment>
<dbReference type="Gene3D" id="1.10.510.10">
    <property type="entry name" value="Transferase(Phosphotransferase) domain 1"/>
    <property type="match status" value="1"/>
</dbReference>
<feature type="compositionally biased region" description="Polar residues" evidence="2">
    <location>
        <begin position="476"/>
        <end position="486"/>
    </location>
</feature>
<reference evidence="4 5" key="1">
    <citation type="submission" date="2013-07" db="EMBL/GenBank/DDBJ databases">
        <authorList>
            <person name="Stoco P.H."/>
            <person name="Wagner G."/>
            <person name="Gerber A."/>
            <person name="Zaha A."/>
            <person name="Thompson C."/>
            <person name="Bartholomeu D.C."/>
            <person name="Luckemeyer D.D."/>
            <person name="Bahia D."/>
            <person name="Loreto E."/>
            <person name="Prestes E.B."/>
            <person name="Lima F.M."/>
            <person name="Rodrigues-Luiz G."/>
            <person name="Vallejo G.A."/>
            <person name="Filho J.F."/>
            <person name="Monteiro K.M."/>
            <person name="Tyler K.M."/>
            <person name="de Almeida L.G."/>
            <person name="Ortiz M.F."/>
            <person name="Siervo M.A."/>
            <person name="de Moraes M.H."/>
            <person name="Cunha O.L."/>
            <person name="Mendonca-Neto R."/>
            <person name="Silva R."/>
            <person name="Teixeira S.M."/>
            <person name="Murta S.M."/>
            <person name="Sincero T.C."/>
            <person name="Mendes T.A."/>
            <person name="Urmenyi T.P."/>
            <person name="Silva V.G."/>
            <person name="da Rocha W.D."/>
            <person name="Andersson B."/>
            <person name="Romanha A.J."/>
            <person name="Steindel M."/>
            <person name="de Vasconcelos A.T."/>
            <person name="Grisard E.C."/>
        </authorList>
    </citation>
    <scope>NUCLEOTIDE SEQUENCE [LARGE SCALE GENOMIC DNA]</scope>
    <source>
        <strain evidence="4 5">SC58</strain>
    </source>
</reference>
<feature type="coiled-coil region" evidence="1">
    <location>
        <begin position="611"/>
        <end position="638"/>
    </location>
</feature>
<evidence type="ECO:0000259" key="3">
    <source>
        <dbReference type="PROSITE" id="PS50011"/>
    </source>
</evidence>
<dbReference type="GO" id="GO:0004672">
    <property type="term" value="F:protein kinase activity"/>
    <property type="evidence" value="ECO:0007669"/>
    <property type="project" value="InterPro"/>
</dbReference>
<evidence type="ECO:0000256" key="2">
    <source>
        <dbReference type="SAM" id="MobiDB-lite"/>
    </source>
</evidence>
<dbReference type="Proteomes" id="UP000031737">
    <property type="component" value="Unassembled WGS sequence"/>
</dbReference>
<dbReference type="AlphaFoldDB" id="A0A061J7T7"/>
<dbReference type="GO" id="GO:0005524">
    <property type="term" value="F:ATP binding"/>
    <property type="evidence" value="ECO:0007669"/>
    <property type="project" value="InterPro"/>
</dbReference>
<keyword evidence="5" id="KW-1185">Reference proteome</keyword>
<feature type="region of interest" description="Disordered" evidence="2">
    <location>
        <begin position="459"/>
        <end position="493"/>
    </location>
</feature>
<organism evidence="4 5">
    <name type="scientific">Trypanosoma rangeli SC58</name>
    <dbReference type="NCBI Taxonomy" id="429131"/>
    <lineage>
        <taxon>Eukaryota</taxon>
        <taxon>Discoba</taxon>
        <taxon>Euglenozoa</taxon>
        <taxon>Kinetoplastea</taxon>
        <taxon>Metakinetoplastina</taxon>
        <taxon>Trypanosomatida</taxon>
        <taxon>Trypanosomatidae</taxon>
        <taxon>Trypanosoma</taxon>
        <taxon>Herpetosoma</taxon>
    </lineage>
</organism>
<protein>
    <recommendedName>
        <fullName evidence="3">Protein kinase domain-containing protein</fullName>
    </recommendedName>
</protein>